<feature type="region of interest" description="Disordered" evidence="1">
    <location>
        <begin position="1"/>
        <end position="21"/>
    </location>
</feature>
<feature type="region of interest" description="Disordered" evidence="1">
    <location>
        <begin position="138"/>
        <end position="170"/>
    </location>
</feature>
<feature type="compositionally biased region" description="Basic and acidic residues" evidence="1">
    <location>
        <begin position="637"/>
        <end position="655"/>
    </location>
</feature>
<feature type="region of interest" description="Disordered" evidence="1">
    <location>
        <begin position="84"/>
        <end position="104"/>
    </location>
</feature>
<dbReference type="EMBL" id="JBBHLL010000012">
    <property type="protein sequence ID" value="KAK7831829.1"/>
    <property type="molecule type" value="Genomic_DNA"/>
</dbReference>
<accession>A0AAW0JXR5</accession>
<sequence length="655" mass="75377">MYALTGDEAKKGCLQHSRKPDRKVRTEITCPAGFGGVLSIERQPGPSDVAHVKDNDGNSFAPRIYGGIQTVSTIKDVTSLRSIFPKGDSSEESSPDEETHPSRRYVKTMMMNRLVMIICNRSVSSCSKLRAHNFSGKLEAERASQSGPTNKRPLRLLGSSQHSTPSAMPCSVQDPPLLPALRGSCTKESGSGRSVVRWDSREIVKDYEKSLTNPITAFLREQGRRRWFEDQLPDEDLPFTSILGLPHFIAHNVLLFHFSTTGLPHSSSVITPPSTRMVCCNAYGKYVVPKKEKRKKRKEIRRRRNRRRRRRKKEKDEIKKEKKRKEREERKEDSTEHFQVSVDKKIDQCKLSYDLTIGLKFQHVIASLPDSDFQWKMEVYQRPELWENDLFQLEAAFKTEVGTEMTDAQSILSLQPGRVPKVRNQQTFHRQQNSTHFTLTESTFPKEKRKCYAKDNDLFCLSSSKNMASRDTVPVAQESFVQVKEFGVCPHAAAVVLPRKSRRSLFLHGIVGLVLGVSEDHNKISDKHEVYFSSLGMPGDLWARAYEHHRTLYMCDHKIQCYNRIRILGLGEKGWRKTHQGRDTQGNNLAQFDPRKCLWGTAFMMLNNVNRPTVSRIVIVDLYEEEEKTEEVAMETEMQRQTKKQREEQRYLKKN</sequence>
<gene>
    <name evidence="2" type="ORF">U0070_016459</name>
</gene>
<dbReference type="AlphaFoldDB" id="A0AAW0JXR5"/>
<proteinExistence type="predicted"/>
<evidence type="ECO:0000256" key="1">
    <source>
        <dbReference type="SAM" id="MobiDB-lite"/>
    </source>
</evidence>
<evidence type="ECO:0000313" key="3">
    <source>
        <dbReference type="Proteomes" id="UP001488838"/>
    </source>
</evidence>
<keyword evidence="3" id="KW-1185">Reference proteome</keyword>
<feature type="compositionally biased region" description="Basic and acidic residues" evidence="1">
    <location>
        <begin position="314"/>
        <end position="337"/>
    </location>
</feature>
<protein>
    <submittedName>
        <fullName evidence="2">Uncharacterized protein</fullName>
    </submittedName>
</protein>
<comment type="caution">
    <text evidence="2">The sequence shown here is derived from an EMBL/GenBank/DDBJ whole genome shotgun (WGS) entry which is preliminary data.</text>
</comment>
<reference evidence="2 3" key="1">
    <citation type="journal article" date="2023" name="bioRxiv">
        <title>Conserved and derived expression patterns and positive selection on dental genes reveal complex evolutionary context of ever-growing rodent molars.</title>
        <authorList>
            <person name="Calamari Z.T."/>
            <person name="Song A."/>
            <person name="Cohen E."/>
            <person name="Akter M."/>
            <person name="Roy R.D."/>
            <person name="Hallikas O."/>
            <person name="Christensen M.M."/>
            <person name="Li P."/>
            <person name="Marangoni P."/>
            <person name="Jernvall J."/>
            <person name="Klein O.D."/>
        </authorList>
    </citation>
    <scope>NUCLEOTIDE SEQUENCE [LARGE SCALE GENOMIC DNA]</scope>
    <source>
        <strain evidence="2">V071</strain>
    </source>
</reference>
<feature type="region of interest" description="Disordered" evidence="1">
    <location>
        <begin position="290"/>
        <end position="337"/>
    </location>
</feature>
<evidence type="ECO:0000313" key="2">
    <source>
        <dbReference type="EMBL" id="KAK7831829.1"/>
    </source>
</evidence>
<name>A0AAW0JXR5_MYOGA</name>
<organism evidence="2 3">
    <name type="scientific">Myodes glareolus</name>
    <name type="common">Bank vole</name>
    <name type="synonym">Clethrionomys glareolus</name>
    <dbReference type="NCBI Taxonomy" id="447135"/>
    <lineage>
        <taxon>Eukaryota</taxon>
        <taxon>Metazoa</taxon>
        <taxon>Chordata</taxon>
        <taxon>Craniata</taxon>
        <taxon>Vertebrata</taxon>
        <taxon>Euteleostomi</taxon>
        <taxon>Mammalia</taxon>
        <taxon>Eutheria</taxon>
        <taxon>Euarchontoglires</taxon>
        <taxon>Glires</taxon>
        <taxon>Rodentia</taxon>
        <taxon>Myomorpha</taxon>
        <taxon>Muroidea</taxon>
        <taxon>Cricetidae</taxon>
        <taxon>Arvicolinae</taxon>
        <taxon>Myodes</taxon>
    </lineage>
</organism>
<feature type="region of interest" description="Disordered" evidence="1">
    <location>
        <begin position="633"/>
        <end position="655"/>
    </location>
</feature>
<dbReference type="Proteomes" id="UP001488838">
    <property type="component" value="Unassembled WGS sequence"/>
</dbReference>
<feature type="compositionally biased region" description="Basic residues" evidence="1">
    <location>
        <begin position="291"/>
        <end position="313"/>
    </location>
</feature>
<feature type="non-terminal residue" evidence="2">
    <location>
        <position position="655"/>
    </location>
</feature>